<keyword evidence="1 6" id="KW-0285">Flavoprotein</keyword>
<dbReference type="Gene3D" id="3.40.50.360">
    <property type="match status" value="1"/>
</dbReference>
<evidence type="ECO:0000256" key="5">
    <source>
        <dbReference type="ARBA" id="ARBA00048542"/>
    </source>
</evidence>
<dbReference type="Pfam" id="PF02525">
    <property type="entry name" value="Flavodoxin_2"/>
    <property type="match status" value="1"/>
</dbReference>
<proteinExistence type="inferred from homology"/>
<evidence type="ECO:0000313" key="9">
    <source>
        <dbReference type="Proteomes" id="UP000031829"/>
    </source>
</evidence>
<dbReference type="GO" id="GO:0016655">
    <property type="term" value="F:oxidoreductase activity, acting on NAD(P)H, quinone or similar compound as acceptor"/>
    <property type="evidence" value="ECO:0007669"/>
    <property type="project" value="InterPro"/>
</dbReference>
<sequence length="208" mass="23183">MSYTLFIKANDRSASEAVSVKLYDAFLESYQQSHQDEEIIELNLFQEELPYLGADMINGRFKLARGLEVTAAENKAAETANYYLEQFVRADKIVIAFPLWNFTVPAVLHTYFDYLNQAGKTFKYTPEGPVGLLGDKKVMLLNARGGVYSEGPAAEVEMAVKYVGSVLQFFGITDVNSVIIEGHNQFPDRGQEIIESGLEQAAQSAKTF</sequence>
<dbReference type="InterPro" id="IPR029039">
    <property type="entry name" value="Flavoprotein-like_sf"/>
</dbReference>
<keyword evidence="4 6" id="KW-0520">NAD</keyword>
<gene>
    <name evidence="8" type="primary">azoR4</name>
    <name evidence="6" type="synonym">azoR</name>
    <name evidence="8" type="ORF">BG04_2015</name>
</gene>
<comment type="function">
    <text evidence="6">Quinone reductase that provides resistance to thiol-specific stress caused by electrophilic quinones.</text>
</comment>
<dbReference type="InterPro" id="IPR023048">
    <property type="entry name" value="NADH:quinone_OxRdtase_FMN_depd"/>
</dbReference>
<dbReference type="GO" id="GO:0016652">
    <property type="term" value="F:oxidoreductase activity, acting on NAD(P)H as acceptor"/>
    <property type="evidence" value="ECO:0007669"/>
    <property type="project" value="UniProtKB-UniRule"/>
</dbReference>
<dbReference type="InterPro" id="IPR050104">
    <property type="entry name" value="FMN-dep_NADH:Q_OxRdtase_AzoR1"/>
</dbReference>
<evidence type="ECO:0000256" key="2">
    <source>
        <dbReference type="ARBA" id="ARBA00022643"/>
    </source>
</evidence>
<dbReference type="EMBL" id="CP009920">
    <property type="protein sequence ID" value="AJI24480.1"/>
    <property type="molecule type" value="Genomic_DNA"/>
</dbReference>
<evidence type="ECO:0000313" key="8">
    <source>
        <dbReference type="EMBL" id="AJI24480.1"/>
    </source>
</evidence>
<evidence type="ECO:0000256" key="3">
    <source>
        <dbReference type="ARBA" id="ARBA00023002"/>
    </source>
</evidence>
<dbReference type="GO" id="GO:0010181">
    <property type="term" value="F:FMN binding"/>
    <property type="evidence" value="ECO:0007669"/>
    <property type="project" value="UniProtKB-UniRule"/>
</dbReference>
<dbReference type="RefSeq" id="WP_034648450.1">
    <property type="nucleotide sequence ID" value="NZ_BCVB01000009.1"/>
</dbReference>
<dbReference type="PANTHER" id="PTHR43741">
    <property type="entry name" value="FMN-DEPENDENT NADH-AZOREDUCTASE 1"/>
    <property type="match status" value="1"/>
</dbReference>
<dbReference type="EC" id="1.6.5.-" evidence="6"/>
<dbReference type="Proteomes" id="UP000031829">
    <property type="component" value="Chromosome"/>
</dbReference>
<dbReference type="HOGENOM" id="CLU_088964_3_1_9"/>
<organism evidence="8 9">
    <name type="scientific">Priestia megaterium (strain ATCC 14581 / DSM 32 / CCUG 1817 / JCM 2506 / NBRC 15308 / NCIMB 9376 / NCTC 10342 / NRRL B-14308 / VKM B-512 / Ford 19)</name>
    <name type="common">Bacillus megaterium</name>
    <dbReference type="NCBI Taxonomy" id="1348623"/>
    <lineage>
        <taxon>Bacteria</taxon>
        <taxon>Bacillati</taxon>
        <taxon>Bacillota</taxon>
        <taxon>Bacilli</taxon>
        <taxon>Bacillales</taxon>
        <taxon>Bacillaceae</taxon>
        <taxon>Priestia</taxon>
    </lineage>
</organism>
<dbReference type="GO" id="GO:0009055">
    <property type="term" value="F:electron transfer activity"/>
    <property type="evidence" value="ECO:0007669"/>
    <property type="project" value="UniProtKB-UniRule"/>
</dbReference>
<dbReference type="KEGG" id="bmeg:BG04_2015"/>
<reference evidence="8 9" key="1">
    <citation type="journal article" date="2015" name="Genome Announc.">
        <title>Complete genome sequences for 35 biothreat assay-relevant bacillus species.</title>
        <authorList>
            <person name="Johnson S.L."/>
            <person name="Daligault H.E."/>
            <person name="Davenport K.W."/>
            <person name="Jaissle J."/>
            <person name="Frey K.G."/>
            <person name="Ladner J.T."/>
            <person name="Broomall S.M."/>
            <person name="Bishop-Lilly K.A."/>
            <person name="Bruce D.C."/>
            <person name="Gibbons H.S."/>
            <person name="Coyne S.R."/>
            <person name="Lo C.C."/>
            <person name="Meincke L."/>
            <person name="Munk A.C."/>
            <person name="Koroleva G.I."/>
            <person name="Rosenzweig C.N."/>
            <person name="Palacios G.F."/>
            <person name="Redden C.L."/>
            <person name="Minogue T.D."/>
            <person name="Chain P.S."/>
        </authorList>
    </citation>
    <scope>NUCLEOTIDE SEQUENCE [LARGE SCALE GENOMIC DNA]</scope>
    <source>
        <strain evidence="9">ATCC 14581 / DSM 32 / JCM 2506 / NBRC 15308 / NCIMB 9376 / NCTC 10342 / NRRL B-14308 / VKM B-512</strain>
    </source>
</reference>
<dbReference type="SUPFAM" id="SSF52218">
    <property type="entry name" value="Flavoproteins"/>
    <property type="match status" value="1"/>
</dbReference>
<evidence type="ECO:0000259" key="7">
    <source>
        <dbReference type="Pfam" id="PF02525"/>
    </source>
</evidence>
<dbReference type="PANTHER" id="PTHR43741:SF4">
    <property type="entry name" value="FMN-DEPENDENT NADH:QUINONE OXIDOREDUCTASE"/>
    <property type="match status" value="1"/>
</dbReference>
<dbReference type="EC" id="1.7.1.17" evidence="6"/>
<dbReference type="AlphaFoldDB" id="A0A0B6AHZ0"/>
<feature type="domain" description="Flavodoxin-like fold" evidence="7">
    <location>
        <begin position="4"/>
        <end position="203"/>
    </location>
</feature>
<comment type="similarity">
    <text evidence="6">Belongs to the azoreductase type 1 family.</text>
</comment>
<evidence type="ECO:0000256" key="6">
    <source>
        <dbReference type="HAMAP-Rule" id="MF_01216"/>
    </source>
</evidence>
<comment type="caution">
    <text evidence="6">Lacks conserved residue(s) required for the propagation of feature annotation.</text>
</comment>
<dbReference type="InterPro" id="IPR003680">
    <property type="entry name" value="Flavodoxin_fold"/>
</dbReference>
<name>A0A0B6AHZ0_PRIM2</name>
<dbReference type="GeneID" id="93645481"/>
<comment type="subunit">
    <text evidence="6">Homodimer.</text>
</comment>
<protein>
    <recommendedName>
        <fullName evidence="6">FMN dependent NADH:quinone oxidoreductase</fullName>
        <ecNumber evidence="6">1.6.5.-</ecNumber>
    </recommendedName>
    <alternativeName>
        <fullName evidence="6">Azo-dye reductase</fullName>
    </alternativeName>
    <alternativeName>
        <fullName evidence="6">FMN-dependent NADH-azo compound oxidoreductase</fullName>
    </alternativeName>
    <alternativeName>
        <fullName evidence="6">FMN-dependent NADH-azoreductase</fullName>
        <ecNumber evidence="6">1.7.1.17</ecNumber>
    </alternativeName>
</protein>
<comment type="cofactor">
    <cofactor evidence="6">
        <name>FMN</name>
        <dbReference type="ChEBI" id="CHEBI:58210"/>
    </cofactor>
    <text evidence="6">Binds 1 FMN per subunit.</text>
</comment>
<evidence type="ECO:0000256" key="4">
    <source>
        <dbReference type="ARBA" id="ARBA00023027"/>
    </source>
</evidence>
<dbReference type="NCBIfam" id="NF010075">
    <property type="entry name" value="PRK13556.1"/>
    <property type="match status" value="1"/>
</dbReference>
<evidence type="ECO:0000256" key="1">
    <source>
        <dbReference type="ARBA" id="ARBA00022630"/>
    </source>
</evidence>
<comment type="catalytic activity">
    <reaction evidence="5">
        <text>N,N-dimethyl-1,4-phenylenediamine + anthranilate + 2 NAD(+) = 2-(4-dimethylaminophenyl)diazenylbenzoate + 2 NADH + 2 H(+)</text>
        <dbReference type="Rhea" id="RHEA:55872"/>
        <dbReference type="ChEBI" id="CHEBI:15378"/>
        <dbReference type="ChEBI" id="CHEBI:15783"/>
        <dbReference type="ChEBI" id="CHEBI:16567"/>
        <dbReference type="ChEBI" id="CHEBI:57540"/>
        <dbReference type="ChEBI" id="CHEBI:57945"/>
        <dbReference type="ChEBI" id="CHEBI:71579"/>
        <dbReference type="EC" id="1.7.1.17"/>
    </reaction>
    <physiologicalReaction direction="right-to-left" evidence="5">
        <dbReference type="Rhea" id="RHEA:55874"/>
    </physiologicalReaction>
</comment>
<comment type="catalytic activity">
    <reaction evidence="6">
        <text>2 a quinone + NADH + H(+) = 2 a 1,4-benzosemiquinone + NAD(+)</text>
        <dbReference type="Rhea" id="RHEA:65952"/>
        <dbReference type="ChEBI" id="CHEBI:15378"/>
        <dbReference type="ChEBI" id="CHEBI:57540"/>
        <dbReference type="ChEBI" id="CHEBI:57945"/>
        <dbReference type="ChEBI" id="CHEBI:132124"/>
        <dbReference type="ChEBI" id="CHEBI:134225"/>
    </reaction>
</comment>
<accession>A0A0B6AHZ0</accession>
<dbReference type="HAMAP" id="MF_01216">
    <property type="entry name" value="Azoreductase_type1"/>
    <property type="match status" value="1"/>
</dbReference>
<keyword evidence="3 6" id="KW-0560">Oxidoreductase</keyword>
<keyword evidence="2 6" id="KW-0288">FMN</keyword>
<comment type="function">
    <text evidence="6">Also exhibits azoreductase activity. Catalyzes the reductive cleavage of the azo bond in aromatic azo compounds to the corresponding amines.</text>
</comment>